<evidence type="ECO:0000256" key="2">
    <source>
        <dbReference type="SAM" id="Phobius"/>
    </source>
</evidence>
<keyword evidence="2" id="KW-1133">Transmembrane helix</keyword>
<proteinExistence type="predicted"/>
<name>A0AAE9YCM8_9ACTN</name>
<keyword evidence="2" id="KW-0812">Transmembrane</keyword>
<keyword evidence="4" id="KW-1185">Reference proteome</keyword>
<feature type="transmembrane region" description="Helical" evidence="2">
    <location>
        <begin position="12"/>
        <end position="33"/>
    </location>
</feature>
<evidence type="ECO:0000313" key="3">
    <source>
        <dbReference type="EMBL" id="WCO65351.1"/>
    </source>
</evidence>
<gene>
    <name evidence="3" type="ORF">PO878_12680</name>
</gene>
<accession>A0AAE9YCM8</accession>
<keyword evidence="2" id="KW-0472">Membrane</keyword>
<dbReference type="EMBL" id="CP116942">
    <property type="protein sequence ID" value="WCO65351.1"/>
    <property type="molecule type" value="Genomic_DNA"/>
</dbReference>
<organism evidence="3 4">
    <name type="scientific">Iamia majanohamensis</name>
    <dbReference type="NCBI Taxonomy" id="467976"/>
    <lineage>
        <taxon>Bacteria</taxon>
        <taxon>Bacillati</taxon>
        <taxon>Actinomycetota</taxon>
        <taxon>Acidimicrobiia</taxon>
        <taxon>Acidimicrobiales</taxon>
        <taxon>Iamiaceae</taxon>
        <taxon>Iamia</taxon>
    </lineage>
</organism>
<dbReference type="AlphaFoldDB" id="A0AAE9YCM8"/>
<protein>
    <submittedName>
        <fullName evidence="3">Uncharacterized protein</fullName>
    </submittedName>
</protein>
<evidence type="ECO:0000313" key="4">
    <source>
        <dbReference type="Proteomes" id="UP001216390"/>
    </source>
</evidence>
<dbReference type="KEGG" id="ima:PO878_12680"/>
<feature type="transmembrane region" description="Helical" evidence="2">
    <location>
        <begin position="164"/>
        <end position="186"/>
    </location>
</feature>
<dbReference type="Proteomes" id="UP001216390">
    <property type="component" value="Chromosome"/>
</dbReference>
<dbReference type="RefSeq" id="WP_272734876.1">
    <property type="nucleotide sequence ID" value="NZ_CP116942.1"/>
</dbReference>
<feature type="region of interest" description="Disordered" evidence="1">
    <location>
        <begin position="228"/>
        <end position="260"/>
    </location>
</feature>
<reference evidence="3" key="1">
    <citation type="submission" date="2023-01" db="EMBL/GenBank/DDBJ databases">
        <title>The diversity of Class Acidimicrobiia in South China Sea sediment environments and the proposal of Iamia marina sp. nov., a novel species of the genus Iamia.</title>
        <authorList>
            <person name="He Y."/>
            <person name="Tian X."/>
        </authorList>
    </citation>
    <scope>NUCLEOTIDE SEQUENCE</scope>
    <source>
        <strain evidence="3">DSM 19957</strain>
    </source>
</reference>
<sequence length="260" mass="26535">MATRPAIRPSGWWYLAPVLGVVVGVVVAVTTMVDGLDQARRAGFEAALAGPGETQLLTIEEPGSYTVAYTGPLVVFSETDQQDLARDLDISITPADGGAPLALADYEGLNDFEQQGAQYVPLQTVRFEEAGDYTFTSSSAAGLDREQSRLVVLESPWQKLREGAVRAATILVVASLLALLVVVILARTRGRAKRAARAAAPPWPSSGGPGYGAPGYGGPGYGAPGYGGPGYGAPGYGGPGAGGAPGWGPPGGGWPPAGQA</sequence>
<evidence type="ECO:0000256" key="1">
    <source>
        <dbReference type="SAM" id="MobiDB-lite"/>
    </source>
</evidence>